<dbReference type="GeneTree" id="ENSGT01100000263515"/>
<feature type="domain" description="Pentraxin (PTX)" evidence="10">
    <location>
        <begin position="66"/>
        <end position="264"/>
    </location>
</feature>
<protein>
    <submittedName>
        <fullName evidence="11">Mucosal pentraxin-like</fullName>
    </submittedName>
</protein>
<dbReference type="SMART" id="SM00159">
    <property type="entry name" value="PTX"/>
    <property type="match status" value="1"/>
</dbReference>
<dbReference type="SUPFAM" id="SSF49899">
    <property type="entry name" value="Concanavalin A-like lectins/glucanases"/>
    <property type="match status" value="1"/>
</dbReference>
<evidence type="ECO:0000256" key="3">
    <source>
        <dbReference type="ARBA" id="ARBA00022525"/>
    </source>
</evidence>
<dbReference type="InterPro" id="IPR001759">
    <property type="entry name" value="PTX_dom"/>
</dbReference>
<name>A0A670JTJ3_PODMU</name>
<comment type="cofactor">
    <cofactor evidence="1">
        <name>Ca(2+)</name>
        <dbReference type="ChEBI" id="CHEBI:29108"/>
    </cofactor>
</comment>
<dbReference type="PANTHER" id="PTHR45869">
    <property type="entry name" value="C-REACTIVE PROTEIN-RELATED"/>
    <property type="match status" value="1"/>
</dbReference>
<dbReference type="InterPro" id="IPR013320">
    <property type="entry name" value="ConA-like_dom_sf"/>
</dbReference>
<evidence type="ECO:0000313" key="12">
    <source>
        <dbReference type="Proteomes" id="UP000472272"/>
    </source>
</evidence>
<dbReference type="GeneID" id="114586773"/>
<dbReference type="Proteomes" id="UP000472272">
    <property type="component" value="Chromosome 16"/>
</dbReference>
<dbReference type="PANTHER" id="PTHR45869:SF7">
    <property type="entry name" value="C-REACTIVE PROTEIN"/>
    <property type="match status" value="1"/>
</dbReference>
<keyword evidence="5" id="KW-0732">Signal</keyword>
<reference evidence="11" key="3">
    <citation type="submission" date="2025-09" db="UniProtKB">
        <authorList>
            <consortium name="Ensembl"/>
        </authorList>
    </citation>
    <scope>IDENTIFICATION</scope>
</reference>
<evidence type="ECO:0000313" key="11">
    <source>
        <dbReference type="Ensembl" id="ENSPMRP00000028443.1"/>
    </source>
</evidence>
<dbReference type="PROSITE" id="PS51828">
    <property type="entry name" value="PTX_2"/>
    <property type="match status" value="1"/>
</dbReference>
<evidence type="ECO:0000259" key="10">
    <source>
        <dbReference type="PROSITE" id="PS51828"/>
    </source>
</evidence>
<dbReference type="Gene3D" id="2.60.120.200">
    <property type="match status" value="1"/>
</dbReference>
<dbReference type="PRINTS" id="PR00895">
    <property type="entry name" value="PENTAXIN"/>
</dbReference>
<dbReference type="RefSeq" id="XP_028566405.1">
    <property type="nucleotide sequence ID" value="XM_028710572.1"/>
</dbReference>
<dbReference type="KEGG" id="pmua:114586773"/>
<dbReference type="OrthoDB" id="547680at2759"/>
<dbReference type="OMA" id="WESPTGI"/>
<evidence type="ECO:0000256" key="8">
    <source>
        <dbReference type="ARBA" id="ARBA00038102"/>
    </source>
</evidence>
<dbReference type="AlphaFoldDB" id="A0A670JTJ3"/>
<dbReference type="FunFam" id="2.60.120.200:FF:000070">
    <property type="entry name" value="Serum amyloid P-component"/>
    <property type="match status" value="1"/>
</dbReference>
<dbReference type="InterPro" id="IPR051005">
    <property type="entry name" value="Pentraxin_domain"/>
</dbReference>
<evidence type="ECO:0000256" key="5">
    <source>
        <dbReference type="ARBA" id="ARBA00022729"/>
    </source>
</evidence>
<dbReference type="Pfam" id="PF00354">
    <property type="entry name" value="Pentaxin"/>
    <property type="match status" value="1"/>
</dbReference>
<gene>
    <name evidence="11" type="primary">LOC114586773</name>
</gene>
<reference evidence="11" key="2">
    <citation type="submission" date="2025-08" db="UniProtKB">
        <authorList>
            <consortium name="Ensembl"/>
        </authorList>
    </citation>
    <scope>IDENTIFICATION</scope>
</reference>
<evidence type="ECO:0000256" key="2">
    <source>
        <dbReference type="ARBA" id="ARBA00004613"/>
    </source>
</evidence>
<evidence type="ECO:0000256" key="6">
    <source>
        <dbReference type="ARBA" id="ARBA00022837"/>
    </source>
</evidence>
<evidence type="ECO:0000256" key="7">
    <source>
        <dbReference type="ARBA" id="ARBA00023157"/>
    </source>
</evidence>
<organism evidence="11 12">
    <name type="scientific">Podarcis muralis</name>
    <name type="common">Wall lizard</name>
    <name type="synonym">Lacerta muralis</name>
    <dbReference type="NCBI Taxonomy" id="64176"/>
    <lineage>
        <taxon>Eukaryota</taxon>
        <taxon>Metazoa</taxon>
        <taxon>Chordata</taxon>
        <taxon>Craniata</taxon>
        <taxon>Vertebrata</taxon>
        <taxon>Euteleostomi</taxon>
        <taxon>Lepidosauria</taxon>
        <taxon>Squamata</taxon>
        <taxon>Bifurcata</taxon>
        <taxon>Unidentata</taxon>
        <taxon>Episquamata</taxon>
        <taxon>Laterata</taxon>
        <taxon>Lacertibaenia</taxon>
        <taxon>Lacertidae</taxon>
        <taxon>Podarcis</taxon>
    </lineage>
</organism>
<keyword evidence="12" id="KW-1185">Reference proteome</keyword>
<dbReference type="CDD" id="cd00152">
    <property type="entry name" value="PTX"/>
    <property type="match status" value="1"/>
</dbReference>
<dbReference type="Ensembl" id="ENSPMRT00000030172.1">
    <property type="protein sequence ID" value="ENSPMRP00000028443.1"/>
    <property type="gene ID" value="ENSPMRG00000018368.1"/>
</dbReference>
<comment type="subcellular location">
    <subcellularLocation>
        <location evidence="2">Secreted</location>
    </subcellularLocation>
</comment>
<keyword evidence="6" id="KW-0106">Calcium</keyword>
<dbReference type="GO" id="GO:0046872">
    <property type="term" value="F:metal ion binding"/>
    <property type="evidence" value="ECO:0007669"/>
    <property type="project" value="UniProtKB-KW"/>
</dbReference>
<reference evidence="11 12" key="1">
    <citation type="journal article" date="2019" name="Proc. Natl. Acad. Sci. U.S.A.">
        <title>Regulatory changes in pterin and carotenoid genes underlie balanced color polymorphisms in the wall lizard.</title>
        <authorList>
            <person name="Andrade P."/>
            <person name="Pinho C."/>
            <person name="Perez I de Lanuza G."/>
            <person name="Afonso S."/>
            <person name="Brejcha J."/>
            <person name="Rubin C.J."/>
            <person name="Wallerman O."/>
            <person name="Pereira P."/>
            <person name="Sabatino S.J."/>
            <person name="Bellati A."/>
            <person name="Pellitteri-Rosa D."/>
            <person name="Bosakova Z."/>
            <person name="Bunikis I."/>
            <person name="Carretero M.A."/>
            <person name="Feiner N."/>
            <person name="Marsik P."/>
            <person name="Pauperio F."/>
            <person name="Salvi D."/>
            <person name="Soler L."/>
            <person name="While G.M."/>
            <person name="Uller T."/>
            <person name="Font E."/>
            <person name="Andersson L."/>
            <person name="Carneiro M."/>
        </authorList>
    </citation>
    <scope>NUCLEOTIDE SEQUENCE</scope>
</reference>
<proteinExistence type="inferred from homology"/>
<dbReference type="GO" id="GO:0001849">
    <property type="term" value="F:complement component C1q complex binding"/>
    <property type="evidence" value="ECO:0007669"/>
    <property type="project" value="TreeGrafter"/>
</dbReference>
<accession>A0A670JTJ3</accession>
<keyword evidence="7 9" id="KW-1015">Disulfide bond</keyword>
<comment type="similarity">
    <text evidence="8">Belongs to the pentraxin family.</text>
</comment>
<feature type="disulfide bond" evidence="9">
    <location>
        <begin position="97"/>
        <end position="156"/>
    </location>
</feature>
<evidence type="ECO:0000256" key="4">
    <source>
        <dbReference type="ARBA" id="ARBA00022723"/>
    </source>
</evidence>
<evidence type="ECO:0000256" key="9">
    <source>
        <dbReference type="PROSITE-ProRule" id="PRU01172"/>
    </source>
</evidence>
<keyword evidence="3" id="KW-0964">Secreted</keyword>
<dbReference type="GO" id="GO:0005615">
    <property type="term" value="C:extracellular space"/>
    <property type="evidence" value="ECO:0007669"/>
    <property type="project" value="TreeGrafter"/>
</dbReference>
<sequence length="264" mass="30201">MALEVSVICRRSLMIAEAAASPSRDQVPLALFLKSHFWIALKMDSRWVCLLILAGLSEAAAQEDLTRKVFVFRTEPSEAYIILKPLPKEPLQNLTVCLRSYTDLTRPYGLFSYATESEDNEILIFKPKRGEYRVYIGGEYLSFKVPEDTLDWEHVCFGWESATGIAEFWMNGKPWPRKGLKKGYVVGSGAFILLGQEQDRFGGTYDSYNSFSGELTDVYMWDFLLSPHKMRAAYQDLQLPRCALGWKNLHYEIKGDVVVKGRLR</sequence>
<keyword evidence="4" id="KW-0479">Metal-binding</keyword>
<dbReference type="GO" id="GO:0045087">
    <property type="term" value="P:innate immune response"/>
    <property type="evidence" value="ECO:0007669"/>
    <property type="project" value="TreeGrafter"/>
</dbReference>
<evidence type="ECO:0000256" key="1">
    <source>
        <dbReference type="ARBA" id="ARBA00001913"/>
    </source>
</evidence>